<dbReference type="AlphaFoldDB" id="A0A2N0QHZ6"/>
<reference evidence="3 4" key="2">
    <citation type="submission" date="2017-10" db="EMBL/GenBank/DDBJ databases">
        <title>Genome analyses suggest a sexual origin of heterokaryosis in a supposedly ancient asexual fungus.</title>
        <authorList>
            <person name="Corradi N."/>
            <person name="Sedzielewska K."/>
            <person name="Noel J."/>
            <person name="Charron P."/>
            <person name="Farinelli L."/>
            <person name="Marton T."/>
            <person name="Kruger M."/>
            <person name="Pelin A."/>
            <person name="Brachmann A."/>
            <person name="Corradi N."/>
        </authorList>
    </citation>
    <scope>NUCLEOTIDE SEQUENCE [LARGE SCALE GENOMIC DNA]</scope>
    <source>
        <strain evidence="3 4">A1</strain>
    </source>
</reference>
<comment type="similarity">
    <text evidence="1">Belongs to the short-chain dehydrogenases/reductases (SDR) family.</text>
</comment>
<evidence type="ECO:0000313" key="4">
    <source>
        <dbReference type="Proteomes" id="UP000232688"/>
    </source>
</evidence>
<comment type="caution">
    <text evidence="3">The sequence shown here is derived from an EMBL/GenBank/DDBJ whole genome shotgun (WGS) entry which is preliminary data.</text>
</comment>
<dbReference type="PANTHER" id="PTHR42760">
    <property type="entry name" value="SHORT-CHAIN DEHYDROGENASES/REDUCTASES FAMILY MEMBER"/>
    <property type="match status" value="1"/>
</dbReference>
<dbReference type="Proteomes" id="UP000232688">
    <property type="component" value="Unassembled WGS sequence"/>
</dbReference>
<dbReference type="PRINTS" id="PR00081">
    <property type="entry name" value="GDHRDH"/>
</dbReference>
<dbReference type="PROSITE" id="PS00061">
    <property type="entry name" value="ADH_SHORT"/>
    <property type="match status" value="1"/>
</dbReference>
<dbReference type="SUPFAM" id="SSF51735">
    <property type="entry name" value="NAD(P)-binding Rossmann-fold domains"/>
    <property type="match status" value="1"/>
</dbReference>
<dbReference type="Gene3D" id="3.40.50.720">
    <property type="entry name" value="NAD(P)-binding Rossmann-like Domain"/>
    <property type="match status" value="1"/>
</dbReference>
<dbReference type="PRINTS" id="PR00080">
    <property type="entry name" value="SDRFAMILY"/>
</dbReference>
<reference evidence="3 4" key="1">
    <citation type="submission" date="2017-10" db="EMBL/GenBank/DDBJ databases">
        <title>Extensive intraspecific genome diversity in a model arbuscular mycorrhizal fungus.</title>
        <authorList>
            <person name="Chen E.C.H."/>
            <person name="Morin E."/>
            <person name="Baudet D."/>
            <person name="Noel J."/>
            <person name="Ndikumana S."/>
            <person name="Charron P."/>
            <person name="St-Onge C."/>
            <person name="Giorgi J."/>
            <person name="Grigoriev I.V."/>
            <person name="Roux C."/>
            <person name="Martin F.M."/>
            <person name="Corradi N."/>
        </authorList>
    </citation>
    <scope>NUCLEOTIDE SEQUENCE [LARGE SCALE GENOMIC DNA]</scope>
    <source>
        <strain evidence="3 4">A1</strain>
    </source>
</reference>
<sequence>MFDRKIIVVTGAAGGLGNALAEHLSKYECDLILVDLHPIQNEHIYKSNAKIHSYEVNLQHENQIVSFTNDIKNKFQHVDILINNAAYLYYDPVHELSSEEWDKVMNVNLRGTFLVTKYISRLMIPHSKGKIVNVSSVAAISGVVGGAAYSASKAGIIGFTRILAKELAEYNIN</sequence>
<dbReference type="InterPro" id="IPR002347">
    <property type="entry name" value="SDR_fam"/>
</dbReference>
<name>A0A2N0QHZ6_9GLOM</name>
<accession>A0A2N0QHZ6</accession>
<dbReference type="Pfam" id="PF00106">
    <property type="entry name" value="adh_short"/>
    <property type="match status" value="1"/>
</dbReference>
<evidence type="ECO:0000256" key="1">
    <source>
        <dbReference type="ARBA" id="ARBA00006484"/>
    </source>
</evidence>
<gene>
    <name evidence="3" type="ORF">RhiirA1_485630</name>
</gene>
<keyword evidence="2" id="KW-0521">NADP</keyword>
<dbReference type="EMBL" id="LLXH01009313">
    <property type="protein sequence ID" value="PKC50679.1"/>
    <property type="molecule type" value="Genomic_DNA"/>
</dbReference>
<dbReference type="InterPro" id="IPR020904">
    <property type="entry name" value="Sc_DH/Rdtase_CS"/>
</dbReference>
<feature type="non-terminal residue" evidence="3">
    <location>
        <position position="173"/>
    </location>
</feature>
<evidence type="ECO:0000256" key="2">
    <source>
        <dbReference type="ARBA" id="ARBA00022857"/>
    </source>
</evidence>
<dbReference type="GO" id="GO:0016616">
    <property type="term" value="F:oxidoreductase activity, acting on the CH-OH group of donors, NAD or NADP as acceptor"/>
    <property type="evidence" value="ECO:0007669"/>
    <property type="project" value="TreeGrafter"/>
</dbReference>
<dbReference type="VEuPathDB" id="FungiDB:RhiirA1_485630"/>
<dbReference type="InterPro" id="IPR036291">
    <property type="entry name" value="NAD(P)-bd_dom_sf"/>
</dbReference>
<evidence type="ECO:0000313" key="3">
    <source>
        <dbReference type="EMBL" id="PKC50679.1"/>
    </source>
</evidence>
<proteinExistence type="inferred from homology"/>
<dbReference type="VEuPathDB" id="FungiDB:FUN_022859"/>
<organism evidence="3 4">
    <name type="scientific">Rhizophagus irregularis</name>
    <dbReference type="NCBI Taxonomy" id="588596"/>
    <lineage>
        <taxon>Eukaryota</taxon>
        <taxon>Fungi</taxon>
        <taxon>Fungi incertae sedis</taxon>
        <taxon>Mucoromycota</taxon>
        <taxon>Glomeromycotina</taxon>
        <taxon>Glomeromycetes</taxon>
        <taxon>Glomerales</taxon>
        <taxon>Glomeraceae</taxon>
        <taxon>Rhizophagus</taxon>
    </lineage>
</organism>
<dbReference type="CDD" id="cd05233">
    <property type="entry name" value="SDR_c"/>
    <property type="match status" value="1"/>
</dbReference>
<protein>
    <submittedName>
        <fullName evidence="3">NAD(P)-binding protein</fullName>
    </submittedName>
</protein>